<evidence type="ECO:0000256" key="1">
    <source>
        <dbReference type="SAM" id="SignalP"/>
    </source>
</evidence>
<dbReference type="InterPro" id="IPR006439">
    <property type="entry name" value="HAD-SF_hydro_IA"/>
</dbReference>
<dbReference type="Gene3D" id="3.40.50.1000">
    <property type="entry name" value="HAD superfamily/HAD-like"/>
    <property type="match status" value="1"/>
</dbReference>
<name>A0A1D1Y1J1_9ARAE</name>
<gene>
    <name evidence="2" type="primary">PP_0416</name>
    <name evidence="2" type="ORF">g.36028</name>
</gene>
<accession>A0A1D1Y1J1</accession>
<dbReference type="Pfam" id="PF00702">
    <property type="entry name" value="Hydrolase"/>
    <property type="match status" value="1"/>
</dbReference>
<dbReference type="PANTHER" id="PTHR43611">
    <property type="entry name" value="ALPHA-D-GLUCOSE 1-PHOSPHATE PHOSPHATASE"/>
    <property type="match status" value="1"/>
</dbReference>
<dbReference type="InterPro" id="IPR036412">
    <property type="entry name" value="HAD-like_sf"/>
</dbReference>
<dbReference type="AlphaFoldDB" id="A0A1D1Y1J1"/>
<feature type="chain" id="PRO_5008899862" evidence="1">
    <location>
        <begin position="27"/>
        <end position="257"/>
    </location>
</feature>
<reference evidence="2" key="1">
    <citation type="submission" date="2015-07" db="EMBL/GenBank/DDBJ databases">
        <title>Transcriptome Assembly of Anthurium amnicola.</title>
        <authorList>
            <person name="Suzuki J."/>
        </authorList>
    </citation>
    <scope>NUCLEOTIDE SEQUENCE</scope>
</reference>
<protein>
    <submittedName>
        <fullName evidence="2">Phosphoglycolate phosphatase</fullName>
    </submittedName>
</protein>
<dbReference type="PANTHER" id="PTHR43611:SF3">
    <property type="entry name" value="FLAVIN MONONUCLEOTIDE HYDROLASE 1, CHLOROPLATIC"/>
    <property type="match status" value="1"/>
</dbReference>
<sequence>MTPRTDSWPRIPVMALLFLAPSPVASVSPPKRRNPTLAAMARNPSAYPSSTRDGRRLPVLLFDIMDTVVRDPFYEDVPTFFGMPMKELLEYKHPTSWMEFEKGLIDEMELAQRFFKDGRPIDLEGLKECMRKGYSYVDGIEDLLRNLKKSNYEMHAFTNYPIWYLMIEEKLKISTYLSWTFCSCSIGKRKPAAELYMEASQRLGVDPSSCLFIDDRMTNVEAAINAGMVGIHFKSAASLRRDLSLFGIQTNMVDTEI</sequence>
<dbReference type="SUPFAM" id="SSF56784">
    <property type="entry name" value="HAD-like"/>
    <property type="match status" value="1"/>
</dbReference>
<keyword evidence="1" id="KW-0732">Signal</keyword>
<dbReference type="NCBIfam" id="TIGR01509">
    <property type="entry name" value="HAD-SF-IA-v3"/>
    <property type="match status" value="1"/>
</dbReference>
<proteinExistence type="predicted"/>
<evidence type="ECO:0000313" key="2">
    <source>
        <dbReference type="EMBL" id="JAT48505.1"/>
    </source>
</evidence>
<organism evidence="2">
    <name type="scientific">Anthurium amnicola</name>
    <dbReference type="NCBI Taxonomy" id="1678845"/>
    <lineage>
        <taxon>Eukaryota</taxon>
        <taxon>Viridiplantae</taxon>
        <taxon>Streptophyta</taxon>
        <taxon>Embryophyta</taxon>
        <taxon>Tracheophyta</taxon>
        <taxon>Spermatophyta</taxon>
        <taxon>Magnoliopsida</taxon>
        <taxon>Liliopsida</taxon>
        <taxon>Araceae</taxon>
        <taxon>Pothoideae</taxon>
        <taxon>Potheae</taxon>
        <taxon>Anthurium</taxon>
    </lineage>
</organism>
<dbReference type="SFLD" id="SFLDS00003">
    <property type="entry name" value="Haloacid_Dehalogenase"/>
    <property type="match status" value="1"/>
</dbReference>
<dbReference type="SFLD" id="SFLDG01129">
    <property type="entry name" value="C1.5:_HAD__Beta-PGM__Phosphata"/>
    <property type="match status" value="1"/>
</dbReference>
<dbReference type="EMBL" id="GDJX01019431">
    <property type="protein sequence ID" value="JAT48505.1"/>
    <property type="molecule type" value="Transcribed_RNA"/>
</dbReference>
<feature type="signal peptide" evidence="1">
    <location>
        <begin position="1"/>
        <end position="26"/>
    </location>
</feature>
<dbReference type="InterPro" id="IPR023214">
    <property type="entry name" value="HAD_sf"/>
</dbReference>